<dbReference type="GO" id="GO:0046983">
    <property type="term" value="F:protein dimerization activity"/>
    <property type="evidence" value="ECO:0007669"/>
    <property type="project" value="InterPro"/>
</dbReference>
<dbReference type="GO" id="GO:0045944">
    <property type="term" value="P:positive regulation of transcription by RNA polymerase II"/>
    <property type="evidence" value="ECO:0007669"/>
    <property type="project" value="TreeGrafter"/>
</dbReference>
<dbReference type="InterPro" id="IPR002100">
    <property type="entry name" value="TF_MADSbox"/>
</dbReference>
<keyword evidence="3" id="KW-0238">DNA-binding</keyword>
<feature type="compositionally biased region" description="Polar residues" evidence="6">
    <location>
        <begin position="338"/>
        <end position="349"/>
    </location>
</feature>
<keyword evidence="4" id="KW-0804">Transcription</keyword>
<evidence type="ECO:0000259" key="7">
    <source>
        <dbReference type="PROSITE" id="PS50066"/>
    </source>
</evidence>
<sequence length="637" mass="71316">MGRRKIDIQPIVQDRNRSVTFIKRKAGLLKKAYELSVLCQVDVSLIILGTNKTLYEFKSMNDIDDFLTFYKENKSNETLNHSVKTPLDYDGEYRKNNVYEAIRKNESSISNKKSRKPYTRKSKVKVESVNESDNTGHSNNTKSETKSENSSEEYFDEDDDEEEEEVRVIKSEFEDPANNDTVMYQENENEQVHRYKRSLTVDTDNEEKKRAKRDKVKSMSHKFQSLYHQTTNPQNNILKDISNSRTSLSLNLGTENDNIRVMPSSNIDRFSSAPALPNLPLLSKPNISNSRLNYVPNTDNNLPTRRPILRVHIPNDNTTNNTATGNTLLVNSNVRVSTPLTANNNGRPLSSTSSNSSVTASHSQAKSYKTTDEDTRNKSAGQTPTQGNQNILSNGSLMFDKNDMQKVGYKSPMTANFGLHSVFSSFPSAQPYVATPLQSFNVNNKNPSNASQNTYTQYFQKQIQQQVQAGKHQPNGQMKLNSPVIADSPNIVNNGPLTGSLPSKFAHDLIFASPSTSSPMFRDWNIKQEYSPATAAPIDNNTLPHNEQINSNATNMSSEIPASAFPENSGLTPYITSKLPPSATGKYFNFSNEASNDDTKIMNNINKLSAQQRSEDDLNSSLISNNINGPQNNENQN</sequence>
<evidence type="ECO:0000256" key="4">
    <source>
        <dbReference type="ARBA" id="ARBA00023163"/>
    </source>
</evidence>
<feature type="domain" description="MADS-box" evidence="7">
    <location>
        <begin position="1"/>
        <end position="61"/>
    </location>
</feature>
<evidence type="ECO:0000313" key="9">
    <source>
        <dbReference type="Proteomes" id="UP000005666"/>
    </source>
</evidence>
<dbReference type="HOGENOM" id="CLU_022725_0_0_1"/>
<feature type="region of interest" description="Disordered" evidence="6">
    <location>
        <begin position="106"/>
        <end position="179"/>
    </location>
</feature>
<dbReference type="AlphaFoldDB" id="G8BMT9"/>
<dbReference type="eggNOG" id="KOG0014">
    <property type="taxonomic scope" value="Eukaryota"/>
</dbReference>
<protein>
    <recommendedName>
        <fullName evidence="7">MADS-box domain-containing protein</fullName>
    </recommendedName>
</protein>
<feature type="region of interest" description="Disordered" evidence="6">
    <location>
        <begin position="338"/>
        <end position="394"/>
    </location>
</feature>
<dbReference type="STRING" id="1071381.G8BMT9"/>
<keyword evidence="2" id="KW-0805">Transcription regulation</keyword>
<dbReference type="PRINTS" id="PR00404">
    <property type="entry name" value="MADSDOMAIN"/>
</dbReference>
<dbReference type="EMBL" id="HE612856">
    <property type="protein sequence ID" value="CCE61217.1"/>
    <property type="molecule type" value="Genomic_DNA"/>
</dbReference>
<dbReference type="GO" id="GO:0005634">
    <property type="term" value="C:nucleus"/>
    <property type="evidence" value="ECO:0007669"/>
    <property type="project" value="UniProtKB-SubCell"/>
</dbReference>
<evidence type="ECO:0000313" key="8">
    <source>
        <dbReference type="EMBL" id="CCE61217.1"/>
    </source>
</evidence>
<keyword evidence="5" id="KW-0539">Nucleus</keyword>
<feature type="region of interest" description="Disordered" evidence="6">
    <location>
        <begin position="203"/>
        <end position="222"/>
    </location>
</feature>
<dbReference type="OMA" id="VQRQFHN"/>
<feature type="compositionally biased region" description="Basic residues" evidence="6">
    <location>
        <begin position="210"/>
        <end position="220"/>
    </location>
</feature>
<accession>G8BMT9</accession>
<feature type="compositionally biased region" description="Low complexity" evidence="6">
    <location>
        <begin position="350"/>
        <end position="363"/>
    </location>
</feature>
<dbReference type="Proteomes" id="UP000005666">
    <property type="component" value="Chromosome 1"/>
</dbReference>
<dbReference type="PROSITE" id="PS50066">
    <property type="entry name" value="MADS_BOX_2"/>
    <property type="match status" value="1"/>
</dbReference>
<dbReference type="Gene3D" id="3.40.1810.10">
    <property type="entry name" value="Transcription factor, MADS-box"/>
    <property type="match status" value="1"/>
</dbReference>
<feature type="region of interest" description="Disordered" evidence="6">
    <location>
        <begin position="610"/>
        <end position="637"/>
    </location>
</feature>
<dbReference type="InterPro" id="IPR036879">
    <property type="entry name" value="TF_MADSbox_sf"/>
</dbReference>
<feature type="compositionally biased region" description="Polar residues" evidence="6">
    <location>
        <begin position="378"/>
        <end position="394"/>
    </location>
</feature>
<feature type="compositionally biased region" description="Basic residues" evidence="6">
    <location>
        <begin position="112"/>
        <end position="123"/>
    </location>
</feature>
<dbReference type="SMART" id="SM00432">
    <property type="entry name" value="MADS"/>
    <property type="match status" value="1"/>
</dbReference>
<name>G8BMT9_TETPH</name>
<evidence type="ECO:0000256" key="1">
    <source>
        <dbReference type="ARBA" id="ARBA00004123"/>
    </source>
</evidence>
<dbReference type="GO" id="GO:0000978">
    <property type="term" value="F:RNA polymerase II cis-regulatory region sequence-specific DNA binding"/>
    <property type="evidence" value="ECO:0007669"/>
    <property type="project" value="TreeGrafter"/>
</dbReference>
<dbReference type="Pfam" id="PF00319">
    <property type="entry name" value="SRF-TF"/>
    <property type="match status" value="1"/>
</dbReference>
<dbReference type="SUPFAM" id="SSF55455">
    <property type="entry name" value="SRF-like"/>
    <property type="match status" value="1"/>
</dbReference>
<reference evidence="8 9" key="1">
    <citation type="journal article" date="2011" name="Proc. Natl. Acad. Sci. U.S.A.">
        <title>Evolutionary erosion of yeast sex chromosomes by mating-type switching accidents.</title>
        <authorList>
            <person name="Gordon J.L."/>
            <person name="Armisen D."/>
            <person name="Proux-Wera E."/>
            <person name="Oheigeartaigh S.S."/>
            <person name="Byrne K.P."/>
            <person name="Wolfe K.H."/>
        </authorList>
    </citation>
    <scope>NUCLEOTIDE SEQUENCE [LARGE SCALE GENOMIC DNA]</scope>
    <source>
        <strain evidence="9">ATCC 24235 / CBS 4417 / NBRC 1672 / NRRL Y-8282 / UCD 70-5</strain>
    </source>
</reference>
<evidence type="ECO:0000256" key="3">
    <source>
        <dbReference type="ARBA" id="ARBA00023125"/>
    </source>
</evidence>
<feature type="compositionally biased region" description="Low complexity" evidence="6">
    <location>
        <begin position="619"/>
        <end position="637"/>
    </location>
</feature>
<feature type="compositionally biased region" description="Acidic residues" evidence="6">
    <location>
        <begin position="150"/>
        <end position="165"/>
    </location>
</feature>
<proteinExistence type="predicted"/>
<organism evidence="8 9">
    <name type="scientific">Tetrapisispora phaffii (strain ATCC 24235 / CBS 4417 / NBRC 1672 / NRRL Y-8282 / UCD 70-5)</name>
    <name type="common">Yeast</name>
    <name type="synonym">Fabospora phaffii</name>
    <dbReference type="NCBI Taxonomy" id="1071381"/>
    <lineage>
        <taxon>Eukaryota</taxon>
        <taxon>Fungi</taxon>
        <taxon>Dikarya</taxon>
        <taxon>Ascomycota</taxon>
        <taxon>Saccharomycotina</taxon>
        <taxon>Saccharomycetes</taxon>
        <taxon>Saccharomycetales</taxon>
        <taxon>Saccharomycetaceae</taxon>
        <taxon>Tetrapisispora</taxon>
    </lineage>
</organism>
<comment type="subcellular location">
    <subcellularLocation>
        <location evidence="1">Nucleus</location>
    </subcellularLocation>
</comment>
<dbReference type="RefSeq" id="XP_003683651.1">
    <property type="nucleotide sequence ID" value="XM_003683603.1"/>
</dbReference>
<evidence type="ECO:0000256" key="2">
    <source>
        <dbReference type="ARBA" id="ARBA00023015"/>
    </source>
</evidence>
<dbReference type="OrthoDB" id="1898716at2759"/>
<dbReference type="PANTHER" id="PTHR11945:SF534">
    <property type="entry name" value="MYOCYTE-SPECIFIC ENHANCER FACTOR 2"/>
    <property type="match status" value="1"/>
</dbReference>
<dbReference type="GeneID" id="11532247"/>
<keyword evidence="9" id="KW-1185">Reference proteome</keyword>
<evidence type="ECO:0000256" key="5">
    <source>
        <dbReference type="ARBA" id="ARBA00023242"/>
    </source>
</evidence>
<dbReference type="PANTHER" id="PTHR11945">
    <property type="entry name" value="MADS BOX PROTEIN"/>
    <property type="match status" value="1"/>
</dbReference>
<dbReference type="KEGG" id="tpf:TPHA_0A01340"/>
<evidence type="ECO:0000256" key="6">
    <source>
        <dbReference type="SAM" id="MobiDB-lite"/>
    </source>
</evidence>
<dbReference type="GO" id="GO:0000981">
    <property type="term" value="F:DNA-binding transcription factor activity, RNA polymerase II-specific"/>
    <property type="evidence" value="ECO:0007669"/>
    <property type="project" value="TreeGrafter"/>
</dbReference>
<gene>
    <name evidence="8" type="primary">TPHA0A01340</name>
    <name evidence="8" type="ordered locus">TPHA_0A01340</name>
</gene>